<keyword evidence="14" id="KW-1185">Reference proteome</keyword>
<comment type="subcellular location">
    <subcellularLocation>
        <location evidence="1">Cell membrane</location>
        <topology evidence="1">Multi-pass membrane protein</topology>
    </subcellularLocation>
</comment>
<evidence type="ECO:0000313" key="14">
    <source>
        <dbReference type="Proteomes" id="UP000812440"/>
    </source>
</evidence>
<feature type="transmembrane region" description="Helical" evidence="11">
    <location>
        <begin position="174"/>
        <end position="201"/>
    </location>
</feature>
<protein>
    <recommendedName>
        <fullName evidence="12">G-protein coupled receptors family 1 profile domain-containing protein</fullName>
    </recommendedName>
</protein>
<organism evidence="13 14">
    <name type="scientific">Hymenochirus boettgeri</name>
    <name type="common">Congo dwarf clawed frog</name>
    <dbReference type="NCBI Taxonomy" id="247094"/>
    <lineage>
        <taxon>Eukaryota</taxon>
        <taxon>Metazoa</taxon>
        <taxon>Chordata</taxon>
        <taxon>Craniata</taxon>
        <taxon>Vertebrata</taxon>
        <taxon>Euteleostomi</taxon>
        <taxon>Amphibia</taxon>
        <taxon>Batrachia</taxon>
        <taxon>Anura</taxon>
        <taxon>Pipoidea</taxon>
        <taxon>Pipidae</taxon>
        <taxon>Pipinae</taxon>
        <taxon>Hymenochirus</taxon>
    </lineage>
</organism>
<evidence type="ECO:0000256" key="10">
    <source>
        <dbReference type="RuleBase" id="RU000688"/>
    </source>
</evidence>
<evidence type="ECO:0000256" key="4">
    <source>
        <dbReference type="ARBA" id="ARBA00022725"/>
    </source>
</evidence>
<keyword evidence="4" id="KW-0716">Sensory transduction</keyword>
<keyword evidence="3 10" id="KW-0812">Transmembrane</keyword>
<evidence type="ECO:0000313" key="13">
    <source>
        <dbReference type="EMBL" id="KAG8436086.1"/>
    </source>
</evidence>
<name>A0A8T2J135_9PIPI</name>
<dbReference type="PROSITE" id="PS50262">
    <property type="entry name" value="G_PROTEIN_RECEP_F1_2"/>
    <property type="match status" value="1"/>
</dbReference>
<feature type="transmembrane region" description="Helical" evidence="11">
    <location>
        <begin position="27"/>
        <end position="51"/>
    </location>
</feature>
<evidence type="ECO:0000259" key="12">
    <source>
        <dbReference type="PROSITE" id="PS50262"/>
    </source>
</evidence>
<keyword evidence="6 10" id="KW-0297">G-protein coupled receptor</keyword>
<dbReference type="OrthoDB" id="9894798at2759"/>
<dbReference type="GO" id="GO:0004984">
    <property type="term" value="F:olfactory receptor activity"/>
    <property type="evidence" value="ECO:0007669"/>
    <property type="project" value="InterPro"/>
</dbReference>
<dbReference type="InterPro" id="IPR050516">
    <property type="entry name" value="Olfactory_GPCR"/>
</dbReference>
<evidence type="ECO:0000256" key="8">
    <source>
        <dbReference type="ARBA" id="ARBA00023170"/>
    </source>
</evidence>
<dbReference type="SUPFAM" id="SSF81321">
    <property type="entry name" value="Family A G protein-coupled receptor-like"/>
    <property type="match status" value="1"/>
</dbReference>
<keyword evidence="5 11" id="KW-1133">Transmembrane helix</keyword>
<sequence>MIEANQTILSHFILLGLSDLPDIQHGLFILFLAMYLMTLAGNSLILFLILLDTHLHNPMYFFLGNLASLDISYSQVTLPNILVDFLTKKQTIEFASCIAQIFFLHFSISSELFLLAVMSYDRYTAICHPLHYVYLMHSNYTLCTFRLTFCRYNVINNLFCDLPQLLQLSCTETLTNILVMLLLGGILGFTALGATFIPYVYIFTTVRKIKATEGIKKAFSTCTSHLMVIFIIYAALIFTYFRPSPEDRFVYDKVVSALYAVIPPLLNPIFTVYETKICKEPLVDL</sequence>
<accession>A0A8T2J135</accession>
<feature type="transmembrane region" description="Helical" evidence="11">
    <location>
        <begin position="132"/>
        <end position="154"/>
    </location>
</feature>
<feature type="transmembrane region" description="Helical" evidence="11">
    <location>
        <begin position="58"/>
        <end position="78"/>
    </location>
</feature>
<feature type="transmembrane region" description="Helical" evidence="11">
    <location>
        <begin position="98"/>
        <end position="120"/>
    </location>
</feature>
<keyword evidence="7 11" id="KW-0472">Membrane</keyword>
<dbReference type="Gene3D" id="1.20.1070.10">
    <property type="entry name" value="Rhodopsin 7-helix transmembrane proteins"/>
    <property type="match status" value="1"/>
</dbReference>
<dbReference type="InterPro" id="IPR000725">
    <property type="entry name" value="Olfact_rcpt"/>
</dbReference>
<evidence type="ECO:0000256" key="5">
    <source>
        <dbReference type="ARBA" id="ARBA00022989"/>
    </source>
</evidence>
<reference evidence="13" key="1">
    <citation type="thesis" date="2020" institute="ProQuest LLC" country="789 East Eisenhower Parkway, Ann Arbor, MI, USA">
        <title>Comparative Genomics and Chromosome Evolution.</title>
        <authorList>
            <person name="Mudd A.B."/>
        </authorList>
    </citation>
    <scope>NUCLEOTIDE SEQUENCE</scope>
    <source>
        <strain evidence="13">Female2</strain>
        <tissue evidence="13">Blood</tissue>
    </source>
</reference>
<evidence type="ECO:0000256" key="6">
    <source>
        <dbReference type="ARBA" id="ARBA00023040"/>
    </source>
</evidence>
<dbReference type="Proteomes" id="UP000812440">
    <property type="component" value="Chromosome 4"/>
</dbReference>
<evidence type="ECO:0000256" key="7">
    <source>
        <dbReference type="ARBA" id="ARBA00023136"/>
    </source>
</evidence>
<dbReference type="GO" id="GO:0004930">
    <property type="term" value="F:G protein-coupled receptor activity"/>
    <property type="evidence" value="ECO:0007669"/>
    <property type="project" value="UniProtKB-KW"/>
</dbReference>
<evidence type="ECO:0000256" key="11">
    <source>
        <dbReference type="SAM" id="Phobius"/>
    </source>
</evidence>
<feature type="transmembrane region" description="Helical" evidence="11">
    <location>
        <begin position="254"/>
        <end position="273"/>
    </location>
</feature>
<dbReference type="GO" id="GO:0005886">
    <property type="term" value="C:plasma membrane"/>
    <property type="evidence" value="ECO:0007669"/>
    <property type="project" value="UniProtKB-SubCell"/>
</dbReference>
<evidence type="ECO:0000256" key="3">
    <source>
        <dbReference type="ARBA" id="ARBA00022692"/>
    </source>
</evidence>
<feature type="domain" description="G-protein coupled receptors family 1 profile" evidence="12">
    <location>
        <begin position="41"/>
        <end position="271"/>
    </location>
</feature>
<dbReference type="EMBL" id="JAACNH010000007">
    <property type="protein sequence ID" value="KAG8436086.1"/>
    <property type="molecule type" value="Genomic_DNA"/>
</dbReference>
<dbReference type="CDD" id="cd13954">
    <property type="entry name" value="7tmA_OR"/>
    <property type="match status" value="1"/>
</dbReference>
<evidence type="ECO:0000256" key="1">
    <source>
        <dbReference type="ARBA" id="ARBA00004651"/>
    </source>
</evidence>
<gene>
    <name evidence="13" type="ORF">GDO86_007261</name>
</gene>
<keyword evidence="2" id="KW-1003">Cell membrane</keyword>
<dbReference type="PROSITE" id="PS00237">
    <property type="entry name" value="G_PROTEIN_RECEP_F1_1"/>
    <property type="match status" value="1"/>
</dbReference>
<evidence type="ECO:0000256" key="9">
    <source>
        <dbReference type="ARBA" id="ARBA00023224"/>
    </source>
</evidence>
<evidence type="ECO:0000256" key="2">
    <source>
        <dbReference type="ARBA" id="ARBA00022475"/>
    </source>
</evidence>
<dbReference type="PANTHER" id="PTHR26452">
    <property type="entry name" value="OLFACTORY RECEPTOR"/>
    <property type="match status" value="1"/>
</dbReference>
<keyword evidence="9 10" id="KW-0807">Transducer</keyword>
<dbReference type="FunFam" id="1.20.1070.10:FF:000410">
    <property type="entry name" value="Olfactory receptor 1348"/>
    <property type="match status" value="1"/>
</dbReference>
<proteinExistence type="inferred from homology"/>
<feature type="transmembrane region" description="Helical" evidence="11">
    <location>
        <begin position="222"/>
        <end position="242"/>
    </location>
</feature>
<dbReference type="InterPro" id="IPR017452">
    <property type="entry name" value="GPCR_Rhodpsn_7TM"/>
</dbReference>
<keyword evidence="8 10" id="KW-0675">Receptor</keyword>
<dbReference type="InterPro" id="IPR000276">
    <property type="entry name" value="GPCR_Rhodpsn"/>
</dbReference>
<dbReference type="Pfam" id="PF13853">
    <property type="entry name" value="7tm_4"/>
    <property type="match status" value="1"/>
</dbReference>
<comment type="caution">
    <text evidence="13">The sequence shown here is derived from an EMBL/GenBank/DDBJ whole genome shotgun (WGS) entry which is preliminary data.</text>
</comment>
<dbReference type="PRINTS" id="PR00237">
    <property type="entry name" value="GPCRRHODOPSN"/>
</dbReference>
<keyword evidence="4" id="KW-0552">Olfaction</keyword>
<dbReference type="AlphaFoldDB" id="A0A8T2J135"/>
<comment type="similarity">
    <text evidence="10">Belongs to the G-protein coupled receptor 1 family.</text>
</comment>